<protein>
    <submittedName>
        <fullName evidence="1">Uncharacterized protein</fullName>
    </submittedName>
</protein>
<evidence type="ECO:0000313" key="2">
    <source>
        <dbReference type="Proteomes" id="UP001283361"/>
    </source>
</evidence>
<sequence length="82" mass="9304">MTSDILGKGKKGYNYNVRSDAIFTLEVRFTNMLHSYLNAKKSCSTDALNGAKRKLEASVTCSNRVLTLTLWSRPCPRDLRYL</sequence>
<dbReference type="AlphaFoldDB" id="A0AAE0ZMH6"/>
<evidence type="ECO:0000313" key="1">
    <source>
        <dbReference type="EMBL" id="KAK3772149.1"/>
    </source>
</evidence>
<accession>A0AAE0ZMH6</accession>
<comment type="caution">
    <text evidence="1">The sequence shown here is derived from an EMBL/GenBank/DDBJ whole genome shotgun (WGS) entry which is preliminary data.</text>
</comment>
<keyword evidence="2" id="KW-1185">Reference proteome</keyword>
<dbReference type="EMBL" id="JAWDGP010003656">
    <property type="protein sequence ID" value="KAK3772149.1"/>
    <property type="molecule type" value="Genomic_DNA"/>
</dbReference>
<dbReference type="Proteomes" id="UP001283361">
    <property type="component" value="Unassembled WGS sequence"/>
</dbReference>
<organism evidence="1 2">
    <name type="scientific">Elysia crispata</name>
    <name type="common">lettuce slug</name>
    <dbReference type="NCBI Taxonomy" id="231223"/>
    <lineage>
        <taxon>Eukaryota</taxon>
        <taxon>Metazoa</taxon>
        <taxon>Spiralia</taxon>
        <taxon>Lophotrochozoa</taxon>
        <taxon>Mollusca</taxon>
        <taxon>Gastropoda</taxon>
        <taxon>Heterobranchia</taxon>
        <taxon>Euthyneura</taxon>
        <taxon>Panpulmonata</taxon>
        <taxon>Sacoglossa</taxon>
        <taxon>Placobranchoidea</taxon>
        <taxon>Plakobranchidae</taxon>
        <taxon>Elysia</taxon>
    </lineage>
</organism>
<name>A0AAE0ZMH6_9GAST</name>
<reference evidence="1" key="1">
    <citation type="journal article" date="2023" name="G3 (Bethesda)">
        <title>A reference genome for the long-term kleptoplast-retaining sea slug Elysia crispata morphotype clarki.</title>
        <authorList>
            <person name="Eastman K.E."/>
            <person name="Pendleton A.L."/>
            <person name="Shaikh M.A."/>
            <person name="Suttiyut T."/>
            <person name="Ogas R."/>
            <person name="Tomko P."/>
            <person name="Gavelis G."/>
            <person name="Widhalm J.R."/>
            <person name="Wisecaver J.H."/>
        </authorList>
    </citation>
    <scope>NUCLEOTIDE SEQUENCE</scope>
    <source>
        <strain evidence="1">ECLA1</strain>
    </source>
</reference>
<gene>
    <name evidence="1" type="ORF">RRG08_013695</name>
</gene>
<proteinExistence type="predicted"/>